<gene>
    <name evidence="3" type="ORF">BN946_scf185042.g76</name>
</gene>
<feature type="transmembrane region" description="Helical" evidence="1">
    <location>
        <begin position="109"/>
        <end position="127"/>
    </location>
</feature>
<evidence type="ECO:0000256" key="1">
    <source>
        <dbReference type="SAM" id="Phobius"/>
    </source>
</evidence>
<reference evidence="3" key="1">
    <citation type="submission" date="2014-01" db="EMBL/GenBank/DDBJ databases">
        <title>The genome of the white-rot fungus Pycnoporus cinnabarinus: a basidiomycete model with a versatile arsenal for lignocellulosic biomass breakdown.</title>
        <authorList>
            <person name="Levasseur A."/>
            <person name="Lomascolo A."/>
            <person name="Ruiz-Duenas F.J."/>
            <person name="Uzan E."/>
            <person name="Piumi F."/>
            <person name="Kues U."/>
            <person name="Ram A.F.J."/>
            <person name="Murat C."/>
            <person name="Haon M."/>
            <person name="Benoit I."/>
            <person name="Arfi Y."/>
            <person name="Chevret D."/>
            <person name="Drula E."/>
            <person name="Kwon M.J."/>
            <person name="Gouret P."/>
            <person name="Lesage-Meessen L."/>
            <person name="Lombard V."/>
            <person name="Mariette J."/>
            <person name="Noirot C."/>
            <person name="Park J."/>
            <person name="Patyshakuliyeva A."/>
            <person name="Wieneger R.A.B."/>
            <person name="Wosten H.A.B."/>
            <person name="Martin F."/>
            <person name="Coutinho P.M."/>
            <person name="de Vries R."/>
            <person name="Martinez A.T."/>
            <person name="Klopp C."/>
            <person name="Pontarotti P."/>
            <person name="Henrissat B."/>
            <person name="Record E."/>
        </authorList>
    </citation>
    <scope>NUCLEOTIDE SEQUENCE [LARGE SCALE GENOMIC DNA]</scope>
    <source>
        <strain evidence="3">BRFM137</strain>
    </source>
</reference>
<keyword evidence="2" id="KW-0732">Signal</keyword>
<feature type="signal peptide" evidence="2">
    <location>
        <begin position="1"/>
        <end position="26"/>
    </location>
</feature>
<dbReference type="AlphaFoldDB" id="A0A060SA58"/>
<evidence type="ECO:0000313" key="3">
    <source>
        <dbReference type="EMBL" id="CDO69174.1"/>
    </source>
</evidence>
<evidence type="ECO:0000313" key="4">
    <source>
        <dbReference type="Proteomes" id="UP000029665"/>
    </source>
</evidence>
<dbReference type="OrthoDB" id="2758644at2759"/>
<name>A0A060SA58_PYCCI</name>
<dbReference type="EMBL" id="CCBP010000034">
    <property type="protein sequence ID" value="CDO69174.1"/>
    <property type="molecule type" value="Genomic_DNA"/>
</dbReference>
<comment type="caution">
    <text evidence="3">The sequence shown here is derived from an EMBL/GenBank/DDBJ whole genome shotgun (WGS) entry which is preliminary data.</text>
</comment>
<protein>
    <submittedName>
        <fullName evidence="3">Uncharacterized protein</fullName>
    </submittedName>
</protein>
<feature type="chain" id="PRO_5001590939" evidence="2">
    <location>
        <begin position="27"/>
        <end position="312"/>
    </location>
</feature>
<accession>A0A060SA58</accession>
<keyword evidence="1" id="KW-1133">Transmembrane helix</keyword>
<proteinExistence type="predicted"/>
<sequence length="312" mass="33977">MTTMIFTTVFVYCLCALVAVLQSTSPDSTFLASLASALNISTLSAFSKALHLAGLAPRPTLPSPLVDMSVEPLLDHKLINHTTTDYSYLDSALPVDLEDSFSVNLSRDYLRLTATGLIILFGLILLCTSHTPYRATKPKNPSLTLAVQVVEADTTTLTGNVICYPPIQNTLRTVYPPADSALLSGFALASPLALVLDPSALCYSDALENSPQDLATPSIYEHLFLTPGDPLFELITDPLDLDEQLSNIFVANAAGYADIELGDGFKMFAPFDSDEVHVLDTHAQEAEAWQTFLWDDDENESEDDEHFDEDHG</sequence>
<dbReference type="Proteomes" id="UP000029665">
    <property type="component" value="Unassembled WGS sequence"/>
</dbReference>
<keyword evidence="1" id="KW-0812">Transmembrane</keyword>
<dbReference type="HOGENOM" id="CLU_891790_0_0_1"/>
<organism evidence="3 4">
    <name type="scientific">Pycnoporus cinnabarinus</name>
    <name type="common">Cinnabar-red polypore</name>
    <name type="synonym">Trametes cinnabarina</name>
    <dbReference type="NCBI Taxonomy" id="5643"/>
    <lineage>
        <taxon>Eukaryota</taxon>
        <taxon>Fungi</taxon>
        <taxon>Dikarya</taxon>
        <taxon>Basidiomycota</taxon>
        <taxon>Agaricomycotina</taxon>
        <taxon>Agaricomycetes</taxon>
        <taxon>Polyporales</taxon>
        <taxon>Polyporaceae</taxon>
        <taxon>Trametes</taxon>
    </lineage>
</organism>
<keyword evidence="1" id="KW-0472">Membrane</keyword>
<evidence type="ECO:0000256" key="2">
    <source>
        <dbReference type="SAM" id="SignalP"/>
    </source>
</evidence>
<keyword evidence="4" id="KW-1185">Reference proteome</keyword>